<keyword evidence="2" id="KW-1133">Transmembrane helix</keyword>
<dbReference type="Proteomes" id="UP000011976">
    <property type="component" value="Unassembled WGS sequence"/>
</dbReference>
<keyword evidence="2" id="KW-0812">Transmembrane</keyword>
<organism evidence="3 4">
    <name type="scientific">Pseudozyma antarctica (strain T-34)</name>
    <name type="common">Yeast</name>
    <name type="synonym">Candida antarctica</name>
    <dbReference type="NCBI Taxonomy" id="1151754"/>
    <lineage>
        <taxon>Eukaryota</taxon>
        <taxon>Fungi</taxon>
        <taxon>Dikarya</taxon>
        <taxon>Basidiomycota</taxon>
        <taxon>Ustilaginomycotina</taxon>
        <taxon>Ustilaginomycetes</taxon>
        <taxon>Ustilaginales</taxon>
        <taxon>Ustilaginaceae</taxon>
        <taxon>Moesziomyces</taxon>
    </lineage>
</organism>
<dbReference type="OrthoDB" id="2544456at2759"/>
<proteinExistence type="predicted"/>
<feature type="transmembrane region" description="Helical" evidence="2">
    <location>
        <begin position="178"/>
        <end position="202"/>
    </location>
</feature>
<reference evidence="4" key="1">
    <citation type="journal article" date="2013" name="Genome Announc.">
        <title>Genome sequence of the basidiomycetous yeast Pseudozyma antarctica T-34, a producer of the glycolipid biosurfactants mannosylerythritol lipids.</title>
        <authorList>
            <person name="Morita T."/>
            <person name="Koike H."/>
            <person name="Koyama Y."/>
            <person name="Hagiwara H."/>
            <person name="Ito E."/>
            <person name="Fukuoka T."/>
            <person name="Imura T."/>
            <person name="Machida M."/>
            <person name="Kitamoto D."/>
        </authorList>
    </citation>
    <scope>NUCLEOTIDE SEQUENCE [LARGE SCALE GENOMIC DNA]</scope>
    <source>
        <strain evidence="4">T-34</strain>
    </source>
</reference>
<name>M9M222_PSEA3</name>
<feature type="region of interest" description="Disordered" evidence="1">
    <location>
        <begin position="288"/>
        <end position="325"/>
    </location>
</feature>
<gene>
    <name evidence="3" type="ORF">PANT_10c00016</name>
</gene>
<evidence type="ECO:0000256" key="1">
    <source>
        <dbReference type="SAM" id="MobiDB-lite"/>
    </source>
</evidence>
<evidence type="ECO:0000256" key="2">
    <source>
        <dbReference type="SAM" id="Phobius"/>
    </source>
</evidence>
<accession>M9M222</accession>
<keyword evidence="2" id="KW-0472">Membrane</keyword>
<feature type="region of interest" description="Disordered" evidence="1">
    <location>
        <begin position="409"/>
        <end position="440"/>
    </location>
</feature>
<protein>
    <submittedName>
        <fullName evidence="3">Uncharacterized protein</fullName>
    </submittedName>
</protein>
<sequence>MQRVRRDELGSDGRIRVDDTDARISFAPSNSPFVTENSLWTIPRSPLAYNGSFVASDADDAKLSFPFSGDTLHVGMLHTAAGISARLTLENGTSLPLSITPQEAAASLPGNSTTAFQRKVLRFSDLGCSNHTATITPEPNTLAPIYFDFYSYKPPGPTGCSPPAPTAGGRESVDGHTMLHAGIGAMAAITCVAIGVLVYFWIKRRKKPKIDEADRMYKPRRAQTSVETMAMPLAGAYYGNKLSVEHEEYRPRGLHTLPVPATESGRTSTHTEEEAFSIGQTLLGLDHEASPHLDCKPGQGNATTSALLSSHADGEEKSAATAPQSVRRPCTASAVDRLCSDASKLAVTRALSPFQRRLPTAPAVPVAGRFRRNSTASVETHWTSASLDESRLDTTGMTIEHERGRVLSNATLPRRPPKSPHRPTTGTNPPPPLSYLPFTL</sequence>
<evidence type="ECO:0000313" key="3">
    <source>
        <dbReference type="EMBL" id="GAC74125.1"/>
    </source>
</evidence>
<feature type="region of interest" description="Disordered" evidence="1">
    <location>
        <begin position="251"/>
        <end position="274"/>
    </location>
</feature>
<dbReference type="EMBL" id="DF196776">
    <property type="protein sequence ID" value="GAC74125.1"/>
    <property type="molecule type" value="Genomic_DNA"/>
</dbReference>
<dbReference type="AlphaFoldDB" id="M9M222"/>
<evidence type="ECO:0000313" key="4">
    <source>
        <dbReference type="Proteomes" id="UP000011976"/>
    </source>
</evidence>